<dbReference type="PROSITE" id="PS51674">
    <property type="entry name" value="4FE4S_WBL"/>
    <property type="match status" value="1"/>
</dbReference>
<dbReference type="InterPro" id="IPR034768">
    <property type="entry name" value="4FE4S_WBL"/>
</dbReference>
<sequence length="92" mass="10261">MERRPSWFLEGLVPELPEARCAEATEPLWDDTVHGESAERQRARHHAAQRICAQCPVQQRCYQVGAELQAPGVWGGVLFEDATAYGKREAAA</sequence>
<evidence type="ECO:0000313" key="2">
    <source>
        <dbReference type="EMBL" id="SNR44550.1"/>
    </source>
</evidence>
<organism evidence="2 3">
    <name type="scientific">Haloechinothrix alba</name>
    <dbReference type="NCBI Taxonomy" id="664784"/>
    <lineage>
        <taxon>Bacteria</taxon>
        <taxon>Bacillati</taxon>
        <taxon>Actinomycetota</taxon>
        <taxon>Actinomycetes</taxon>
        <taxon>Pseudonocardiales</taxon>
        <taxon>Pseudonocardiaceae</taxon>
        <taxon>Haloechinothrix</taxon>
    </lineage>
</organism>
<reference evidence="2 3" key="1">
    <citation type="submission" date="2017-06" db="EMBL/GenBank/DDBJ databases">
        <authorList>
            <person name="Kim H.J."/>
            <person name="Triplett B.A."/>
        </authorList>
    </citation>
    <scope>NUCLEOTIDE SEQUENCE [LARGE SCALE GENOMIC DNA]</scope>
    <source>
        <strain evidence="2 3">DSM 45207</strain>
    </source>
</reference>
<evidence type="ECO:0000259" key="1">
    <source>
        <dbReference type="PROSITE" id="PS51674"/>
    </source>
</evidence>
<evidence type="ECO:0000313" key="3">
    <source>
        <dbReference type="Proteomes" id="UP000198348"/>
    </source>
</evidence>
<keyword evidence="3" id="KW-1185">Reference proteome</keyword>
<dbReference type="RefSeq" id="WP_089300657.1">
    <property type="nucleotide sequence ID" value="NZ_FZNW01000006.1"/>
</dbReference>
<dbReference type="AlphaFoldDB" id="A0A238WDB3"/>
<dbReference type="Pfam" id="PF02467">
    <property type="entry name" value="Whib"/>
    <property type="match status" value="1"/>
</dbReference>
<protein>
    <submittedName>
        <fullName evidence="2">Transcription factor WhiB</fullName>
    </submittedName>
</protein>
<dbReference type="EMBL" id="FZNW01000006">
    <property type="protein sequence ID" value="SNR44550.1"/>
    <property type="molecule type" value="Genomic_DNA"/>
</dbReference>
<proteinExistence type="predicted"/>
<accession>A0A238WDB3</accession>
<name>A0A238WDB3_9PSEU</name>
<dbReference type="Proteomes" id="UP000198348">
    <property type="component" value="Unassembled WGS sequence"/>
</dbReference>
<feature type="domain" description="4Fe-4S Wbl-type" evidence="1">
    <location>
        <begin position="20"/>
        <end position="84"/>
    </location>
</feature>
<gene>
    <name evidence="2" type="ORF">SAMN06265360_10659</name>
</gene>